<evidence type="ECO:0000256" key="2">
    <source>
        <dbReference type="ARBA" id="ARBA00022670"/>
    </source>
</evidence>
<keyword evidence="3" id="KW-0479">Metal-binding</keyword>
<keyword evidence="5 6" id="KW-0720">Serine protease</keyword>
<comment type="similarity">
    <text evidence="1 6 7">Belongs to the peptidase S8 family.</text>
</comment>
<feature type="domain" description="Peptidase S8/S53" evidence="8">
    <location>
        <begin position="508"/>
        <end position="562"/>
    </location>
</feature>
<dbReference type="PRINTS" id="PR00723">
    <property type="entry name" value="SUBTILISIN"/>
</dbReference>
<evidence type="ECO:0000313" key="9">
    <source>
        <dbReference type="EMBL" id="QSQ21814.1"/>
    </source>
</evidence>
<evidence type="ECO:0000256" key="3">
    <source>
        <dbReference type="ARBA" id="ARBA00022723"/>
    </source>
</evidence>
<dbReference type="InterPro" id="IPR050131">
    <property type="entry name" value="Peptidase_S8_subtilisin-like"/>
</dbReference>
<dbReference type="PROSITE" id="PS51892">
    <property type="entry name" value="SUBTILASE"/>
    <property type="match status" value="1"/>
</dbReference>
<dbReference type="PROSITE" id="PS00137">
    <property type="entry name" value="SUBTILASE_HIS"/>
    <property type="match status" value="1"/>
</dbReference>
<sequence length="579" mass="60162">MRRWGLVGLVACVACAPENTSYRNAQGGVCPNVSVGALEEAPPSRNALPGGPDSEGRSPYIVRFREGGVSAAATVHQLGGRVTATFRSVPAVAARLTEQERGALARDSRVESIEEDQVWHSMGASTAPVMTFASRAVTGNVTGEYTAGLKNVQANLVWDQNNDGQLDPGRPTGRGVRVCVIDSGLDLAHPELRDAVVAKHDFLDGDDEPWDGSPNGSPDNWGTGHGTHVAGIIAARAGQGAGGGHELEKGRGLMGVAPDAELVIARVLDIYGSTQMSFVLEALEYCQSQGAKVASLSLGGGFASRTSLDAFKAAHDSGMLVVAASGNDGGRVVSYPASDPSVVAVGAVDDKGRRARFSTGGEDLALVAPGVEVLSTFPTRLGSLATVEPESRTEPILARALLYALPGEQNLALVDCGGGESVDSCEARDCNGFIAYVRPGRVPVERAMVNVMRQGAKAVVFVNEDVERGADILALPRHRQWAPAVTVNQAAGTVLERIFGTPVRIQVERADYAYMSGTSMAAPHVSGVAALLFSAHPSATPDQVKEAMLSTALGLGDAEGYGKGLVQAKAALDALSLLP</sequence>
<evidence type="ECO:0000256" key="5">
    <source>
        <dbReference type="ARBA" id="ARBA00022825"/>
    </source>
</evidence>
<dbReference type="EMBL" id="CP071090">
    <property type="protein sequence ID" value="QSQ21814.1"/>
    <property type="molecule type" value="Genomic_DNA"/>
</dbReference>
<dbReference type="Pfam" id="PF00082">
    <property type="entry name" value="Peptidase_S8"/>
    <property type="match status" value="2"/>
</dbReference>
<name>A0ABX7NWN7_9BACT</name>
<dbReference type="Gene3D" id="3.30.70.80">
    <property type="entry name" value="Peptidase S8 propeptide/proteinase inhibitor I9"/>
    <property type="match status" value="1"/>
</dbReference>
<dbReference type="Gene3D" id="3.50.30.30">
    <property type="match status" value="1"/>
</dbReference>
<dbReference type="PROSITE" id="PS00136">
    <property type="entry name" value="SUBTILASE_ASP"/>
    <property type="match status" value="1"/>
</dbReference>
<dbReference type="SUPFAM" id="SSF54897">
    <property type="entry name" value="Protease propeptides/inhibitors"/>
    <property type="match status" value="1"/>
</dbReference>
<feature type="active site" description="Charge relay system" evidence="6">
    <location>
        <position position="182"/>
    </location>
</feature>
<dbReference type="RefSeq" id="WP_206723391.1">
    <property type="nucleotide sequence ID" value="NZ_CP071090.1"/>
</dbReference>
<feature type="active site" description="Charge relay system" evidence="6">
    <location>
        <position position="225"/>
    </location>
</feature>
<organism evidence="9 10">
    <name type="scientific">Pyxidicoccus parkwayensis</name>
    <dbReference type="NCBI Taxonomy" id="2813578"/>
    <lineage>
        <taxon>Bacteria</taxon>
        <taxon>Pseudomonadati</taxon>
        <taxon>Myxococcota</taxon>
        <taxon>Myxococcia</taxon>
        <taxon>Myxococcales</taxon>
        <taxon>Cystobacterineae</taxon>
        <taxon>Myxococcaceae</taxon>
        <taxon>Pyxidicoccus</taxon>
    </lineage>
</organism>
<dbReference type="InterPro" id="IPR036852">
    <property type="entry name" value="Peptidase_S8/S53_dom_sf"/>
</dbReference>
<dbReference type="Proteomes" id="UP000662747">
    <property type="component" value="Chromosome"/>
</dbReference>
<reference evidence="9 10" key="1">
    <citation type="submission" date="2021-02" db="EMBL/GenBank/DDBJ databases">
        <title>De Novo genome assembly of isolated myxobacteria.</title>
        <authorList>
            <person name="Stevens D.C."/>
        </authorList>
    </citation>
    <scope>NUCLEOTIDE SEQUENCE [LARGE SCALE GENOMIC DNA]</scope>
    <source>
        <strain evidence="10">SCPEA02</strain>
    </source>
</reference>
<dbReference type="SUPFAM" id="SSF52743">
    <property type="entry name" value="Subtilisin-like"/>
    <property type="match status" value="1"/>
</dbReference>
<gene>
    <name evidence="9" type="ORF">JY651_42815</name>
</gene>
<dbReference type="PANTHER" id="PTHR43806:SF11">
    <property type="entry name" value="CEREVISIN-RELATED"/>
    <property type="match status" value="1"/>
</dbReference>
<dbReference type="CDD" id="cd00538">
    <property type="entry name" value="PA"/>
    <property type="match status" value="1"/>
</dbReference>
<evidence type="ECO:0000256" key="4">
    <source>
        <dbReference type="ARBA" id="ARBA00022801"/>
    </source>
</evidence>
<evidence type="ECO:0000256" key="1">
    <source>
        <dbReference type="ARBA" id="ARBA00011073"/>
    </source>
</evidence>
<dbReference type="PANTHER" id="PTHR43806">
    <property type="entry name" value="PEPTIDASE S8"/>
    <property type="match status" value="1"/>
</dbReference>
<dbReference type="InterPro" id="IPR034202">
    <property type="entry name" value="Subtilisin_Carlsberg-like"/>
</dbReference>
<dbReference type="InterPro" id="IPR023827">
    <property type="entry name" value="Peptidase_S8_Asp-AS"/>
</dbReference>
<keyword evidence="4 6" id="KW-0378">Hydrolase</keyword>
<feature type="active site" description="Charge relay system" evidence="6">
    <location>
        <position position="519"/>
    </location>
</feature>
<dbReference type="InterPro" id="IPR022398">
    <property type="entry name" value="Peptidase_S8_His-AS"/>
</dbReference>
<dbReference type="InterPro" id="IPR037045">
    <property type="entry name" value="S8pro/Inhibitor_I9_sf"/>
</dbReference>
<dbReference type="InterPro" id="IPR015500">
    <property type="entry name" value="Peptidase_S8_subtilisin-rel"/>
</dbReference>
<dbReference type="PROSITE" id="PS00138">
    <property type="entry name" value="SUBTILASE_SER"/>
    <property type="match status" value="1"/>
</dbReference>
<keyword evidence="10" id="KW-1185">Reference proteome</keyword>
<evidence type="ECO:0000313" key="10">
    <source>
        <dbReference type="Proteomes" id="UP000662747"/>
    </source>
</evidence>
<feature type="domain" description="Peptidase S8/S53" evidence="8">
    <location>
        <begin position="173"/>
        <end position="372"/>
    </location>
</feature>
<protein>
    <submittedName>
        <fullName evidence="9">S8 family serine peptidase</fullName>
    </submittedName>
</protein>
<evidence type="ECO:0000259" key="8">
    <source>
        <dbReference type="Pfam" id="PF00082"/>
    </source>
</evidence>
<accession>A0ABX7NWN7</accession>
<dbReference type="Gene3D" id="3.40.50.200">
    <property type="entry name" value="Peptidase S8/S53 domain"/>
    <property type="match status" value="1"/>
</dbReference>
<dbReference type="InterPro" id="IPR000209">
    <property type="entry name" value="Peptidase_S8/S53_dom"/>
</dbReference>
<dbReference type="InterPro" id="IPR023828">
    <property type="entry name" value="Peptidase_S8_Ser-AS"/>
</dbReference>
<evidence type="ECO:0000256" key="6">
    <source>
        <dbReference type="PROSITE-ProRule" id="PRU01240"/>
    </source>
</evidence>
<evidence type="ECO:0000256" key="7">
    <source>
        <dbReference type="RuleBase" id="RU003355"/>
    </source>
</evidence>
<dbReference type="CDD" id="cd07477">
    <property type="entry name" value="Peptidases_S8_Subtilisin_subset"/>
    <property type="match status" value="1"/>
</dbReference>
<keyword evidence="2 6" id="KW-0645">Protease</keyword>
<proteinExistence type="inferred from homology"/>